<dbReference type="WBParaSite" id="PgR121_g014_t04">
    <property type="protein sequence ID" value="PgR121_g014_t04"/>
    <property type="gene ID" value="PgR121_g014"/>
</dbReference>
<protein>
    <recommendedName>
        <fullName evidence="3">Integrator complex subunit 10</fullName>
    </recommendedName>
</protein>
<comment type="subcellular location">
    <subcellularLocation>
        <location evidence="1">Nucleus</location>
    </subcellularLocation>
</comment>
<dbReference type="PANTHER" id="PTHR16055:SF2">
    <property type="entry name" value="INTEGRATOR COMPLEX SUBUNIT 10"/>
    <property type="match status" value="1"/>
</dbReference>
<dbReference type="Proteomes" id="UP000887569">
    <property type="component" value="Unplaced"/>
</dbReference>
<evidence type="ECO:0000256" key="1">
    <source>
        <dbReference type="ARBA" id="ARBA00004123"/>
    </source>
</evidence>
<dbReference type="GO" id="GO:0016180">
    <property type="term" value="P:snRNA processing"/>
    <property type="evidence" value="ECO:0007669"/>
    <property type="project" value="InterPro"/>
</dbReference>
<proteinExistence type="inferred from homology"/>
<sequence length="664" mass="76829">IKASRMMNKMNAKYHLDRCLKEERDYSIGKAHCRLATLYKDFDPQLRDVTELQFQVKWKRYNEAAPVLERIVKNHPTEETWAMIHKMFVTAASQTTSIERDVFMEISTDILESILLGLSKRFDSNDCLKTKVLLFAVQTSTEEKHAKLVVRAVTYLCDKISTNDAIVNGVGKYHVYIAVIVAPTFLKRNLSHIPLSYTLTIIATTIHVALVWAENRQQWEQILREVSPNYKDISEYFTMNSWEVISATIDKSIHSYDLGVAAINLHTHTNDYTEMLKCIEKSTTAKPELKRTLLEFFIWRAYSIWRKLLAEDELLAWQPANNWSTDVDKIIDDKVEVVNERGSPAKKSRSSRERRDNVVTPVVANMIESSRKEVCDAYELCCAAMCAFCGTSNAIESEGALRLARFFPDVQQLISESYLFKCKLDEAITHLNERLERSDKRPSDTDILYLQLAFVNAIAKNWSDTYECVFSILRNVRNYKCEEQSEEMDDAAHTSTNLSYFFIMKKCDMESLIYDILHHIFFKVYTSTTVDHENDHLLGALLVLSQIKFAEKGFRSFNRIMRHIEAKGSLNYPGLVTHITNMAILEEISRVHEYCTEYVNIQVALPQVHRRIGQSTRHSVRGTKDGQRQALEEQMKKWRNDSVETVVGYFSDENENILKMLESR</sequence>
<dbReference type="PANTHER" id="PTHR16055">
    <property type="entry name" value="INTEGRATOR COMPLEX SUBUNIT 10"/>
    <property type="match status" value="1"/>
</dbReference>
<dbReference type="GO" id="GO:0032039">
    <property type="term" value="C:integrator complex"/>
    <property type="evidence" value="ECO:0007669"/>
    <property type="project" value="InterPro"/>
</dbReference>
<organism evidence="5 6">
    <name type="scientific">Parascaris univalens</name>
    <name type="common">Nematode worm</name>
    <dbReference type="NCBI Taxonomy" id="6257"/>
    <lineage>
        <taxon>Eukaryota</taxon>
        <taxon>Metazoa</taxon>
        <taxon>Ecdysozoa</taxon>
        <taxon>Nematoda</taxon>
        <taxon>Chromadorea</taxon>
        <taxon>Rhabditida</taxon>
        <taxon>Spirurina</taxon>
        <taxon>Ascaridomorpha</taxon>
        <taxon>Ascaridoidea</taxon>
        <taxon>Ascarididae</taxon>
        <taxon>Parascaris</taxon>
    </lineage>
</organism>
<evidence type="ECO:0000313" key="6">
    <source>
        <dbReference type="WBParaSite" id="PgR121_g014_t04"/>
    </source>
</evidence>
<evidence type="ECO:0000256" key="4">
    <source>
        <dbReference type="ARBA" id="ARBA00023242"/>
    </source>
</evidence>
<keyword evidence="4" id="KW-0539">Nucleus</keyword>
<name>A0A915CCJ7_PARUN</name>
<comment type="similarity">
    <text evidence="2">Belongs to the Integrator subunit 10 family.</text>
</comment>
<evidence type="ECO:0000256" key="2">
    <source>
        <dbReference type="ARBA" id="ARBA00010391"/>
    </source>
</evidence>
<dbReference type="AlphaFoldDB" id="A0A915CCJ7"/>
<evidence type="ECO:0000256" key="3">
    <source>
        <dbReference type="ARBA" id="ARBA00016811"/>
    </source>
</evidence>
<accession>A0A915CCJ7</accession>
<dbReference type="InterPro" id="IPR026164">
    <property type="entry name" value="Int_cplx_su10"/>
</dbReference>
<reference evidence="6" key="1">
    <citation type="submission" date="2022-11" db="UniProtKB">
        <authorList>
            <consortium name="WormBaseParasite"/>
        </authorList>
    </citation>
    <scope>IDENTIFICATION</scope>
</reference>
<keyword evidence="5" id="KW-1185">Reference proteome</keyword>
<evidence type="ECO:0000313" key="5">
    <source>
        <dbReference type="Proteomes" id="UP000887569"/>
    </source>
</evidence>